<dbReference type="Gene3D" id="3.40.50.10740">
    <property type="entry name" value="Class I glutamine amidotransferase-like"/>
    <property type="match status" value="1"/>
</dbReference>
<comment type="similarity">
    <text evidence="1">Belongs to the peptidase S66 family.</text>
</comment>
<dbReference type="Pfam" id="PF17676">
    <property type="entry name" value="Peptidase_S66C"/>
    <property type="match status" value="1"/>
</dbReference>
<dbReference type="PANTHER" id="PTHR30237">
    <property type="entry name" value="MURAMOYLTETRAPEPTIDE CARBOXYPEPTIDASE"/>
    <property type="match status" value="1"/>
</dbReference>
<dbReference type="InterPro" id="IPR040449">
    <property type="entry name" value="Peptidase_S66_N"/>
</dbReference>
<dbReference type="RefSeq" id="WP_345368451.1">
    <property type="nucleotide sequence ID" value="NZ_BAABJX010000003.1"/>
</dbReference>
<proteinExistence type="inferred from homology"/>
<keyword evidence="5" id="KW-0720">Serine protease</keyword>
<dbReference type="CDD" id="cd07025">
    <property type="entry name" value="Peptidase_S66"/>
    <property type="match status" value="1"/>
</dbReference>
<dbReference type="InterPro" id="IPR040921">
    <property type="entry name" value="Peptidase_S66C"/>
</dbReference>
<evidence type="ECO:0000256" key="1">
    <source>
        <dbReference type="ARBA" id="ARBA00010233"/>
    </source>
</evidence>
<evidence type="ECO:0000259" key="7">
    <source>
        <dbReference type="Pfam" id="PF17676"/>
    </source>
</evidence>
<dbReference type="SUPFAM" id="SSF141986">
    <property type="entry name" value="LD-carboxypeptidase A C-terminal domain-like"/>
    <property type="match status" value="1"/>
</dbReference>
<evidence type="ECO:0000313" key="8">
    <source>
        <dbReference type="EMBL" id="GAA4820467.1"/>
    </source>
</evidence>
<keyword evidence="3" id="KW-0645">Protease</keyword>
<accession>A0ABP9CX49</accession>
<keyword evidence="2" id="KW-0121">Carboxypeptidase</keyword>
<dbReference type="SUPFAM" id="SSF52317">
    <property type="entry name" value="Class I glutamine amidotransferase-like"/>
    <property type="match status" value="1"/>
</dbReference>
<organism evidence="8 9">
    <name type="scientific">Algivirga pacifica</name>
    <dbReference type="NCBI Taxonomy" id="1162670"/>
    <lineage>
        <taxon>Bacteria</taxon>
        <taxon>Pseudomonadati</taxon>
        <taxon>Bacteroidota</taxon>
        <taxon>Cytophagia</taxon>
        <taxon>Cytophagales</taxon>
        <taxon>Flammeovirgaceae</taxon>
        <taxon>Algivirga</taxon>
    </lineage>
</organism>
<name>A0ABP9CX49_9BACT</name>
<protein>
    <submittedName>
        <fullName evidence="8">LD-carboxypeptidase</fullName>
    </submittedName>
</protein>
<dbReference type="PANTHER" id="PTHR30237:SF2">
    <property type="entry name" value="MUREIN TETRAPEPTIDE CARBOXYPEPTIDASE"/>
    <property type="match status" value="1"/>
</dbReference>
<evidence type="ECO:0000256" key="4">
    <source>
        <dbReference type="ARBA" id="ARBA00022801"/>
    </source>
</evidence>
<keyword evidence="4" id="KW-0378">Hydrolase</keyword>
<keyword evidence="9" id="KW-1185">Reference proteome</keyword>
<evidence type="ECO:0000256" key="5">
    <source>
        <dbReference type="ARBA" id="ARBA00022825"/>
    </source>
</evidence>
<dbReference type="Proteomes" id="UP001500298">
    <property type="component" value="Unassembled WGS sequence"/>
</dbReference>
<reference evidence="9" key="1">
    <citation type="journal article" date="2019" name="Int. J. Syst. Evol. Microbiol.">
        <title>The Global Catalogue of Microorganisms (GCM) 10K type strain sequencing project: providing services to taxonomists for standard genome sequencing and annotation.</title>
        <authorList>
            <consortium name="The Broad Institute Genomics Platform"/>
            <consortium name="The Broad Institute Genome Sequencing Center for Infectious Disease"/>
            <person name="Wu L."/>
            <person name="Ma J."/>
        </authorList>
    </citation>
    <scope>NUCLEOTIDE SEQUENCE [LARGE SCALE GENOMIC DNA]</scope>
    <source>
        <strain evidence="9">JCM 18326</strain>
    </source>
</reference>
<feature type="domain" description="LD-carboxypeptidase N-terminal" evidence="6">
    <location>
        <begin position="15"/>
        <end position="130"/>
    </location>
</feature>
<evidence type="ECO:0000256" key="3">
    <source>
        <dbReference type="ARBA" id="ARBA00022670"/>
    </source>
</evidence>
<dbReference type="Pfam" id="PF02016">
    <property type="entry name" value="Peptidase_S66"/>
    <property type="match status" value="1"/>
</dbReference>
<evidence type="ECO:0000259" key="6">
    <source>
        <dbReference type="Pfam" id="PF02016"/>
    </source>
</evidence>
<dbReference type="EMBL" id="BAABJX010000003">
    <property type="protein sequence ID" value="GAA4820467.1"/>
    <property type="molecule type" value="Genomic_DNA"/>
</dbReference>
<dbReference type="InterPro" id="IPR029062">
    <property type="entry name" value="Class_I_gatase-like"/>
</dbReference>
<dbReference type="Gene3D" id="3.50.30.60">
    <property type="entry name" value="LD-carboxypeptidase A C-terminal domain-like"/>
    <property type="match status" value="1"/>
</dbReference>
<evidence type="ECO:0000313" key="9">
    <source>
        <dbReference type="Proteomes" id="UP001500298"/>
    </source>
</evidence>
<dbReference type="PIRSF" id="PIRSF028757">
    <property type="entry name" value="LD-carboxypeptidase"/>
    <property type="match status" value="1"/>
</dbReference>
<dbReference type="InterPro" id="IPR003507">
    <property type="entry name" value="S66_fam"/>
</dbReference>
<feature type="domain" description="LD-carboxypeptidase C-terminal" evidence="7">
    <location>
        <begin position="174"/>
        <end position="291"/>
    </location>
</feature>
<sequence>MHTIQPPFLQANDTIAIVAPAGKVDRTKVEASIPVLESWGLRVKIMPHVYAENGSMAGTDSQRLQDIQEVLDNPEVKTILCARGGYGSTRIIDQLDWTKFQKNPKWLIGFSDITAFLLHLNQMGYQSIHGPMGIHLFREDAQASTEMLRQMMMGESLPQIQAPAHSGNRIGEAKGSVIGGNIALLASSIGTPSQLNTDGKILFIEEIGEYPYTIDRMLGQMQRAGLFNNLKGLVIGQFTDIKPNDGNPFPLSIEDIILEKVATYDYPVSFGMDIGHDQPNFPVICGAEAELKVTEEGSELSF</sequence>
<dbReference type="InterPro" id="IPR027478">
    <property type="entry name" value="LdcA_N"/>
</dbReference>
<dbReference type="InterPro" id="IPR027461">
    <property type="entry name" value="Carboxypeptidase_A_C_sf"/>
</dbReference>
<evidence type="ECO:0000256" key="2">
    <source>
        <dbReference type="ARBA" id="ARBA00022645"/>
    </source>
</evidence>
<gene>
    <name evidence="8" type="ORF">GCM10023331_01010</name>
</gene>
<comment type="caution">
    <text evidence="8">The sequence shown here is derived from an EMBL/GenBank/DDBJ whole genome shotgun (WGS) entry which is preliminary data.</text>
</comment>